<proteinExistence type="predicted"/>
<dbReference type="Gene3D" id="3.30.160.60">
    <property type="entry name" value="Classic Zinc Finger"/>
    <property type="match status" value="1"/>
</dbReference>
<feature type="domain" description="C2H2-type" evidence="2">
    <location>
        <begin position="164"/>
        <end position="185"/>
    </location>
</feature>
<dbReference type="PROSITE" id="PS00028">
    <property type="entry name" value="ZINC_FINGER_C2H2_1"/>
    <property type="match status" value="1"/>
</dbReference>
<accession>A0A914BZV2</accession>
<dbReference type="InterPro" id="IPR013087">
    <property type="entry name" value="Znf_C2H2_type"/>
</dbReference>
<organism evidence="3 4">
    <name type="scientific">Acrobeloides nanus</name>
    <dbReference type="NCBI Taxonomy" id="290746"/>
    <lineage>
        <taxon>Eukaryota</taxon>
        <taxon>Metazoa</taxon>
        <taxon>Ecdysozoa</taxon>
        <taxon>Nematoda</taxon>
        <taxon>Chromadorea</taxon>
        <taxon>Rhabditida</taxon>
        <taxon>Tylenchina</taxon>
        <taxon>Cephalobomorpha</taxon>
        <taxon>Cephaloboidea</taxon>
        <taxon>Cephalobidae</taxon>
        <taxon>Acrobeloides</taxon>
    </lineage>
</organism>
<evidence type="ECO:0000259" key="2">
    <source>
        <dbReference type="PROSITE" id="PS00028"/>
    </source>
</evidence>
<feature type="region of interest" description="Disordered" evidence="1">
    <location>
        <begin position="414"/>
        <end position="452"/>
    </location>
</feature>
<feature type="compositionally biased region" description="Basic and acidic residues" evidence="1">
    <location>
        <begin position="30"/>
        <end position="43"/>
    </location>
</feature>
<feature type="compositionally biased region" description="Low complexity" evidence="1">
    <location>
        <begin position="360"/>
        <end position="369"/>
    </location>
</feature>
<reference evidence="4" key="1">
    <citation type="submission" date="2022-11" db="UniProtKB">
        <authorList>
            <consortium name="WormBaseParasite"/>
        </authorList>
    </citation>
    <scope>IDENTIFICATION</scope>
</reference>
<dbReference type="Proteomes" id="UP000887540">
    <property type="component" value="Unplaced"/>
</dbReference>
<feature type="compositionally biased region" description="Basic and acidic residues" evidence="1">
    <location>
        <begin position="426"/>
        <end position="440"/>
    </location>
</feature>
<feature type="region of interest" description="Disordered" evidence="1">
    <location>
        <begin position="320"/>
        <end position="384"/>
    </location>
</feature>
<feature type="compositionally biased region" description="Polar residues" evidence="1">
    <location>
        <begin position="284"/>
        <end position="301"/>
    </location>
</feature>
<name>A0A914BZV2_9BILA</name>
<feature type="compositionally biased region" description="Low complexity" evidence="1">
    <location>
        <begin position="62"/>
        <end position="76"/>
    </location>
</feature>
<feature type="region of interest" description="Disordered" evidence="1">
    <location>
        <begin position="284"/>
        <end position="304"/>
    </location>
</feature>
<feature type="compositionally biased region" description="Acidic residues" evidence="1">
    <location>
        <begin position="441"/>
        <end position="452"/>
    </location>
</feature>
<evidence type="ECO:0000313" key="3">
    <source>
        <dbReference type="Proteomes" id="UP000887540"/>
    </source>
</evidence>
<feature type="compositionally biased region" description="Acidic residues" evidence="1">
    <location>
        <begin position="1"/>
        <end position="11"/>
    </location>
</feature>
<dbReference type="AlphaFoldDB" id="A0A914BZV2"/>
<feature type="region of interest" description="Disordered" evidence="1">
    <location>
        <begin position="1"/>
        <end position="92"/>
    </location>
</feature>
<feature type="compositionally biased region" description="Basic and acidic residues" evidence="1">
    <location>
        <begin position="320"/>
        <end position="329"/>
    </location>
</feature>
<feature type="compositionally biased region" description="Polar residues" evidence="1">
    <location>
        <begin position="44"/>
        <end position="61"/>
    </location>
</feature>
<feature type="compositionally biased region" description="Basic and acidic residues" evidence="1">
    <location>
        <begin position="370"/>
        <end position="384"/>
    </location>
</feature>
<dbReference type="SMART" id="SM00355">
    <property type="entry name" value="ZnF_C2H2"/>
    <property type="match status" value="3"/>
</dbReference>
<keyword evidence="3" id="KW-1185">Reference proteome</keyword>
<evidence type="ECO:0000256" key="1">
    <source>
        <dbReference type="SAM" id="MobiDB-lite"/>
    </source>
</evidence>
<evidence type="ECO:0000313" key="4">
    <source>
        <dbReference type="WBParaSite" id="ACRNAN_Path_1356.g5319.t1"/>
    </source>
</evidence>
<sequence length="581" mass="66062">MSENESDEEISETDKKKNKQSKFPVTSSKSYDKQPEISEKTQNQKEVLPQSSGKPTKNVQDSGISSSNSLVTSSTSQNRKSENPEPVKVIKKKVSKETMPSLSVLLENIIEQVTKGKQTIKCIQCKEDVANDFRTKEKHVRKSHPNFSIDACFPGSIATSELECAICGKEYRSETGRLNHVAEQHIELYLKCPLCDVQNRITPKMTEHFKRVHEIHENELPLELSKKWKHQKEEFYARMNVLVKKVFPIKLKEAKNAENIDEPLSSLFEPTVFSSHKAQLQASSTNTNIAGSSTGIRQSPIISPPRRTLASALSKIIGGDKEISREKPKMQLVQAPVSGKRIETESSNDSSDDSLLPGQVTTKKTIVMTKKADNSQEEERKRRLQRTKDWYVRLPSSDSSSIELSSDSESELLARKSAAPSKKLVIKSEPKSSSESRSDSESEDEQSEEIVELDDELNDQVKAETEEEQDQASRNFEVEDIIKMEEPLIEENAVAISGISDQEVFDHFCVKNLYELLNLPQFRPPDGWNVNEDIFDRYKMVCFKFLRKTMLSLSPTNFNVHELYRLISNDKWYAFLSNLWC</sequence>
<dbReference type="WBParaSite" id="ACRNAN_Path_1356.g5319.t1">
    <property type="protein sequence ID" value="ACRNAN_Path_1356.g5319.t1"/>
    <property type="gene ID" value="ACRNAN_Path_1356.g5319"/>
</dbReference>
<protein>
    <submittedName>
        <fullName evidence="4">C2H2-type domain-containing protein</fullName>
    </submittedName>
</protein>